<name>A0ABQ2VPU0_9ACTN</name>
<proteinExistence type="predicted"/>
<reference evidence="2" key="1">
    <citation type="journal article" date="2019" name="Int. J. Syst. Evol. Microbiol.">
        <title>The Global Catalogue of Microorganisms (GCM) 10K type strain sequencing project: providing services to taxonomists for standard genome sequencing and annotation.</title>
        <authorList>
            <consortium name="The Broad Institute Genomics Platform"/>
            <consortium name="The Broad Institute Genome Sequencing Center for Infectious Disease"/>
            <person name="Wu L."/>
            <person name="Ma J."/>
        </authorList>
    </citation>
    <scope>NUCLEOTIDE SEQUENCE [LARGE SCALE GENOMIC DNA]</scope>
    <source>
        <strain evidence="2">JCM 3399</strain>
    </source>
</reference>
<accession>A0ABQ2VPU0</accession>
<evidence type="ECO:0000313" key="1">
    <source>
        <dbReference type="EMBL" id="GGV06171.1"/>
    </source>
</evidence>
<keyword evidence="2" id="KW-1185">Reference proteome</keyword>
<sequence length="91" mass="9397">MPALADLALGTGDLSAVEVDVEVLPVETFVPAMLAGGVARQRPADSDPMFALGSFQMDQRGVAAVDQVLGRQQLATRQAGCGCRAGPGRRS</sequence>
<dbReference type="Proteomes" id="UP000654471">
    <property type="component" value="Unassembled WGS sequence"/>
</dbReference>
<comment type="caution">
    <text evidence="1">The sequence shown here is derived from an EMBL/GenBank/DDBJ whole genome shotgun (WGS) entry which is preliminary data.</text>
</comment>
<gene>
    <name evidence="1" type="ORF">GCM10010211_85930</name>
</gene>
<dbReference type="EMBL" id="BMRP01000131">
    <property type="protein sequence ID" value="GGV06171.1"/>
    <property type="molecule type" value="Genomic_DNA"/>
</dbReference>
<protein>
    <submittedName>
        <fullName evidence="1">Uncharacterized protein</fullName>
    </submittedName>
</protein>
<evidence type="ECO:0000313" key="2">
    <source>
        <dbReference type="Proteomes" id="UP000654471"/>
    </source>
</evidence>
<organism evidence="1 2">
    <name type="scientific">Streptomyces albospinus</name>
    <dbReference type="NCBI Taxonomy" id="285515"/>
    <lineage>
        <taxon>Bacteria</taxon>
        <taxon>Bacillati</taxon>
        <taxon>Actinomycetota</taxon>
        <taxon>Actinomycetes</taxon>
        <taxon>Kitasatosporales</taxon>
        <taxon>Streptomycetaceae</taxon>
        <taxon>Streptomyces</taxon>
    </lineage>
</organism>